<dbReference type="CDD" id="cd13962">
    <property type="entry name" value="PT_UbiA_UBIAD1"/>
    <property type="match status" value="1"/>
</dbReference>
<evidence type="ECO:0000313" key="2">
    <source>
        <dbReference type="EMBL" id="WWD16011.1"/>
    </source>
</evidence>
<dbReference type="GO" id="GO:0004659">
    <property type="term" value="F:prenyltransferase activity"/>
    <property type="evidence" value="ECO:0007669"/>
    <property type="project" value="InterPro"/>
</dbReference>
<dbReference type="AlphaFoldDB" id="A0A5M6C4Q1"/>
<dbReference type="KEGG" id="ksn:43587020"/>
<dbReference type="PANTHER" id="PTHR13929:SF0">
    <property type="entry name" value="UBIA PRENYLTRANSFERASE DOMAIN-CONTAINING PROTEIN 1"/>
    <property type="match status" value="1"/>
</dbReference>
<accession>A0A5M6C4Q1</accession>
<keyword evidence="1" id="KW-0808">Transferase</keyword>
<keyword evidence="3" id="KW-1185">Reference proteome</keyword>
<organism evidence="2 3">
    <name type="scientific">Kwoniella shandongensis</name>
    <dbReference type="NCBI Taxonomy" id="1734106"/>
    <lineage>
        <taxon>Eukaryota</taxon>
        <taxon>Fungi</taxon>
        <taxon>Dikarya</taxon>
        <taxon>Basidiomycota</taxon>
        <taxon>Agaricomycotina</taxon>
        <taxon>Tremellomycetes</taxon>
        <taxon>Tremellales</taxon>
        <taxon>Cryptococcaceae</taxon>
        <taxon>Kwoniella</taxon>
    </lineage>
</organism>
<name>A0A5M6C4Q1_9TREE</name>
<protein>
    <submittedName>
        <fullName evidence="2">Uncharacterized protein</fullName>
    </submittedName>
</protein>
<dbReference type="PANTHER" id="PTHR13929">
    <property type="entry name" value="1,4-DIHYDROXY-2-NAPHTHOATE OCTAPRENYLTRANSFERASE"/>
    <property type="match status" value="1"/>
</dbReference>
<dbReference type="InterPro" id="IPR026046">
    <property type="entry name" value="UBIAD1"/>
</dbReference>
<evidence type="ECO:0000256" key="1">
    <source>
        <dbReference type="ARBA" id="ARBA00022679"/>
    </source>
</evidence>
<sequence length="431" mass="47489">MTDTRNSSVAYDPQKLSLGGSINALIALGRIPLASEVPLWTIFGCILSARLFPSTGAVKGITSIDWWVVFQCAFTTWATNISINYGNEFFDWNLDRPGQVESIKKAVRAREELMNKEKKGQAVREQQEQEEKVHEFNEKIMGNTTRIIHDGTFPPYTALVLGAAWQAAVIGLIFYSRSKDASLHTIKPTSAHGSPYRGLPLQIGIISSILSQMYVGPPVRLHYHGFGELISALLLNPVAILFGMTGYYTATTGRAVHLSDLFTTSTSGFNLGPVWVLLGAMYCFEQARIFIMHIQDIEADIAGGKITFVVRVGHAMAARLYVIFNILALGLFGLFTRIHHIPHHGLKANHLNTFSRGWKQGITAVLLYSIPIMIITARSLFAQIPPGRLSTASQQGGGLFAPRLLTVLPMLVSLQVLLSPIVLSIFTLLNW</sequence>
<reference evidence="2" key="1">
    <citation type="submission" date="2017-08" db="EMBL/GenBank/DDBJ databases">
        <authorList>
            <person name="Cuomo C."/>
            <person name="Billmyre B."/>
            <person name="Heitman J."/>
        </authorList>
    </citation>
    <scope>NUCLEOTIDE SEQUENCE</scope>
    <source>
        <strain evidence="2">CBS 12478</strain>
    </source>
</reference>
<reference evidence="2" key="2">
    <citation type="submission" date="2024-01" db="EMBL/GenBank/DDBJ databases">
        <title>Comparative genomics of Cryptococcus and Kwoniella reveals pathogenesis evolution and contrasting modes of karyotype evolution via chromosome fusion or intercentromeric recombination.</title>
        <authorList>
            <person name="Coelho M.A."/>
            <person name="David-Palma M."/>
            <person name="Shea T."/>
            <person name="Bowers K."/>
            <person name="McGinley-Smith S."/>
            <person name="Mohammad A.W."/>
            <person name="Gnirke A."/>
            <person name="Yurkov A.M."/>
            <person name="Nowrousian M."/>
            <person name="Sun S."/>
            <person name="Cuomo C.A."/>
            <person name="Heitman J."/>
        </authorList>
    </citation>
    <scope>NUCLEOTIDE SEQUENCE</scope>
    <source>
        <strain evidence="2">CBS 12478</strain>
    </source>
</reference>
<dbReference type="GO" id="GO:0009234">
    <property type="term" value="P:menaquinone biosynthetic process"/>
    <property type="evidence" value="ECO:0007669"/>
    <property type="project" value="TreeGrafter"/>
</dbReference>
<dbReference type="GeneID" id="43587020"/>
<gene>
    <name evidence="2" type="ORF">CI109_100436</name>
</gene>
<proteinExistence type="predicted"/>
<dbReference type="GO" id="GO:0042371">
    <property type="term" value="P:vitamin K biosynthetic process"/>
    <property type="evidence" value="ECO:0007669"/>
    <property type="project" value="TreeGrafter"/>
</dbReference>
<evidence type="ECO:0000313" key="3">
    <source>
        <dbReference type="Proteomes" id="UP000322225"/>
    </source>
</evidence>
<dbReference type="OrthoDB" id="3732723at2759"/>
<dbReference type="EMBL" id="CP144051">
    <property type="protein sequence ID" value="WWD16011.1"/>
    <property type="molecule type" value="Genomic_DNA"/>
</dbReference>
<dbReference type="RefSeq" id="XP_031862709.1">
    <property type="nucleotide sequence ID" value="XM_032002902.1"/>
</dbReference>
<dbReference type="Proteomes" id="UP000322225">
    <property type="component" value="Chromosome 1"/>
</dbReference>